<accession>A0A4Z2EWQ1</accession>
<gene>
    <name evidence="1" type="ORF">EYF80_056836</name>
</gene>
<evidence type="ECO:0000313" key="1">
    <source>
        <dbReference type="EMBL" id="TNN33001.1"/>
    </source>
</evidence>
<protein>
    <submittedName>
        <fullName evidence="1">Uncharacterized protein</fullName>
    </submittedName>
</protein>
<dbReference type="Proteomes" id="UP000314294">
    <property type="component" value="Unassembled WGS sequence"/>
</dbReference>
<sequence length="72" mass="8536">MWAQTVCMYRTKFFRGLPPLVMNTLLLLEPRRFLTSSHLSSQENSWKVRKIWAPPKSRLVLCSSIYNPQREP</sequence>
<dbReference type="EMBL" id="SRLO01002393">
    <property type="protein sequence ID" value="TNN33001.1"/>
    <property type="molecule type" value="Genomic_DNA"/>
</dbReference>
<name>A0A4Z2EWQ1_9TELE</name>
<dbReference type="AlphaFoldDB" id="A0A4Z2EWQ1"/>
<comment type="caution">
    <text evidence="1">The sequence shown here is derived from an EMBL/GenBank/DDBJ whole genome shotgun (WGS) entry which is preliminary data.</text>
</comment>
<reference evidence="1 2" key="1">
    <citation type="submission" date="2019-03" db="EMBL/GenBank/DDBJ databases">
        <title>First draft genome of Liparis tanakae, snailfish: a comprehensive survey of snailfish specific genes.</title>
        <authorList>
            <person name="Kim W."/>
            <person name="Song I."/>
            <person name="Jeong J.-H."/>
            <person name="Kim D."/>
            <person name="Kim S."/>
            <person name="Ryu S."/>
            <person name="Song J.Y."/>
            <person name="Lee S.K."/>
        </authorList>
    </citation>
    <scope>NUCLEOTIDE SEQUENCE [LARGE SCALE GENOMIC DNA]</scope>
    <source>
        <tissue evidence="1">Muscle</tissue>
    </source>
</reference>
<evidence type="ECO:0000313" key="2">
    <source>
        <dbReference type="Proteomes" id="UP000314294"/>
    </source>
</evidence>
<keyword evidence="2" id="KW-1185">Reference proteome</keyword>
<organism evidence="1 2">
    <name type="scientific">Liparis tanakae</name>
    <name type="common">Tanaka's snailfish</name>
    <dbReference type="NCBI Taxonomy" id="230148"/>
    <lineage>
        <taxon>Eukaryota</taxon>
        <taxon>Metazoa</taxon>
        <taxon>Chordata</taxon>
        <taxon>Craniata</taxon>
        <taxon>Vertebrata</taxon>
        <taxon>Euteleostomi</taxon>
        <taxon>Actinopterygii</taxon>
        <taxon>Neopterygii</taxon>
        <taxon>Teleostei</taxon>
        <taxon>Neoteleostei</taxon>
        <taxon>Acanthomorphata</taxon>
        <taxon>Eupercaria</taxon>
        <taxon>Perciformes</taxon>
        <taxon>Cottioidei</taxon>
        <taxon>Cottales</taxon>
        <taxon>Liparidae</taxon>
        <taxon>Liparis</taxon>
    </lineage>
</organism>
<proteinExistence type="predicted"/>